<feature type="non-terminal residue" evidence="1">
    <location>
        <position position="61"/>
    </location>
</feature>
<sequence>MMRHTSRRLNNTDDGHMWNHQAESKQSEICPAEAHIHLTIITFWKMQSTHRYLWRRLAHEA</sequence>
<gene>
    <name evidence="1" type="ORF">NEUTE1DRAFT_118086</name>
</gene>
<accession>F8MWP6</accession>
<evidence type="ECO:0000313" key="2">
    <source>
        <dbReference type="Proteomes" id="UP000008065"/>
    </source>
</evidence>
<dbReference type="KEGG" id="nte:NEUTE1DRAFT118086"/>
<name>F8MWP6_NEUT8</name>
<dbReference type="RefSeq" id="XP_009854156.1">
    <property type="nucleotide sequence ID" value="XM_009855854.1"/>
</dbReference>
<protein>
    <submittedName>
        <fullName evidence="1">Uncharacterized protein</fullName>
    </submittedName>
</protein>
<evidence type="ECO:0000313" key="1">
    <source>
        <dbReference type="EMBL" id="EGO54167.1"/>
    </source>
</evidence>
<dbReference type="GeneID" id="20823464"/>
<proteinExistence type="predicted"/>
<organism evidence="1 2">
    <name type="scientific">Neurospora tetrasperma (strain FGSC 2508 / ATCC MYA-4615 / P0657)</name>
    <dbReference type="NCBI Taxonomy" id="510951"/>
    <lineage>
        <taxon>Eukaryota</taxon>
        <taxon>Fungi</taxon>
        <taxon>Dikarya</taxon>
        <taxon>Ascomycota</taxon>
        <taxon>Pezizomycotina</taxon>
        <taxon>Sordariomycetes</taxon>
        <taxon>Sordariomycetidae</taxon>
        <taxon>Sordariales</taxon>
        <taxon>Sordariaceae</taxon>
        <taxon>Neurospora</taxon>
    </lineage>
</organism>
<dbReference type="HOGENOM" id="CLU_2929031_0_0_1"/>
<keyword evidence="2" id="KW-1185">Reference proteome</keyword>
<dbReference type="AlphaFoldDB" id="F8MWP6"/>
<reference evidence="2" key="1">
    <citation type="journal article" date="2011" name="Genetics">
        <title>Massive changes in genome architecture accompany the transition to self-fertility in the filamentous fungus Neurospora tetrasperma.</title>
        <authorList>
            <person name="Ellison C.E."/>
            <person name="Stajich J.E."/>
            <person name="Jacobson D.J."/>
            <person name="Natvig D.O."/>
            <person name="Lapidus A."/>
            <person name="Foster B."/>
            <person name="Aerts A."/>
            <person name="Riley R."/>
            <person name="Lindquist E.A."/>
            <person name="Grigoriev I.V."/>
            <person name="Taylor J.W."/>
        </authorList>
    </citation>
    <scope>NUCLEOTIDE SEQUENCE [LARGE SCALE GENOMIC DNA]</scope>
    <source>
        <strain evidence="2">FGSC 2508 / P0657</strain>
    </source>
</reference>
<dbReference type="Proteomes" id="UP000008065">
    <property type="component" value="Unassembled WGS sequence"/>
</dbReference>
<dbReference type="VEuPathDB" id="FungiDB:NEUTE1DRAFT_118086"/>
<dbReference type="EMBL" id="GL891307">
    <property type="protein sequence ID" value="EGO54167.1"/>
    <property type="molecule type" value="Genomic_DNA"/>
</dbReference>